<dbReference type="CDD" id="cd13925">
    <property type="entry name" value="RPF"/>
    <property type="match status" value="1"/>
</dbReference>
<dbReference type="RefSeq" id="WP_244803812.1">
    <property type="nucleotide sequence ID" value="NZ_JALIEA010000011.1"/>
</dbReference>
<dbReference type="GO" id="GO:0016787">
    <property type="term" value="F:hydrolase activity"/>
    <property type="evidence" value="ECO:0007669"/>
    <property type="project" value="UniProtKB-KW"/>
</dbReference>
<dbReference type="SUPFAM" id="SSF53955">
    <property type="entry name" value="Lysozyme-like"/>
    <property type="match status" value="1"/>
</dbReference>
<dbReference type="InterPro" id="IPR023346">
    <property type="entry name" value="Lysozyme-like_dom_sf"/>
</dbReference>
<dbReference type="PROSITE" id="PS51109">
    <property type="entry name" value="G5"/>
    <property type="match status" value="1"/>
</dbReference>
<keyword evidence="7" id="KW-1185">Reference proteome</keyword>
<feature type="compositionally biased region" description="Basic and acidic residues" evidence="4">
    <location>
        <begin position="216"/>
        <end position="240"/>
    </location>
</feature>
<accession>A0A9X1WN46</accession>
<comment type="similarity">
    <text evidence="1">Belongs to the transglycosylase family. Rpf subfamily.</text>
</comment>
<feature type="region of interest" description="Disordered" evidence="4">
    <location>
        <begin position="216"/>
        <end position="253"/>
    </location>
</feature>
<evidence type="ECO:0000313" key="7">
    <source>
        <dbReference type="Proteomes" id="UP001139207"/>
    </source>
</evidence>
<name>A0A9X1WN46_9CORY</name>
<evidence type="ECO:0000256" key="4">
    <source>
        <dbReference type="SAM" id="MobiDB-lite"/>
    </source>
</evidence>
<dbReference type="Proteomes" id="UP001139207">
    <property type="component" value="Unassembled WGS sequence"/>
</dbReference>
<evidence type="ECO:0000256" key="1">
    <source>
        <dbReference type="ARBA" id="ARBA00010830"/>
    </source>
</evidence>
<evidence type="ECO:0000313" key="6">
    <source>
        <dbReference type="EMBL" id="MCJ7858106.1"/>
    </source>
</evidence>
<dbReference type="AlphaFoldDB" id="A0A9X1WN46"/>
<dbReference type="InterPro" id="IPR007137">
    <property type="entry name" value="DUF348"/>
</dbReference>
<keyword evidence="3" id="KW-0378">Hydrolase</keyword>
<protein>
    <submittedName>
        <fullName evidence="6">Transglycosylase family protein</fullName>
    </submittedName>
</protein>
<comment type="caution">
    <text evidence="6">The sequence shown here is derived from an EMBL/GenBank/DDBJ whole genome shotgun (WGS) entry which is preliminary data.</text>
</comment>
<dbReference type="SMART" id="SM01208">
    <property type="entry name" value="G5"/>
    <property type="match status" value="1"/>
</dbReference>
<gene>
    <name evidence="6" type="ORF">MUN33_05150</name>
</gene>
<dbReference type="Gene3D" id="2.20.230.10">
    <property type="entry name" value="Resuscitation-promoting factor rpfb"/>
    <property type="match status" value="1"/>
</dbReference>
<organism evidence="6 7">
    <name type="scientific">Corynebacterium kalidii</name>
    <dbReference type="NCBI Taxonomy" id="2931982"/>
    <lineage>
        <taxon>Bacteria</taxon>
        <taxon>Bacillati</taxon>
        <taxon>Actinomycetota</taxon>
        <taxon>Actinomycetes</taxon>
        <taxon>Mycobacteriales</taxon>
        <taxon>Corynebacteriaceae</taxon>
        <taxon>Corynebacterium</taxon>
    </lineage>
</organism>
<keyword evidence="2" id="KW-0732">Signal</keyword>
<dbReference type="Pfam" id="PF07501">
    <property type="entry name" value="G5"/>
    <property type="match status" value="1"/>
</dbReference>
<evidence type="ECO:0000259" key="5">
    <source>
        <dbReference type="PROSITE" id="PS51109"/>
    </source>
</evidence>
<dbReference type="Gene3D" id="1.10.530.10">
    <property type="match status" value="1"/>
</dbReference>
<dbReference type="InterPro" id="IPR011098">
    <property type="entry name" value="G5_dom"/>
</dbReference>
<proteinExistence type="inferred from homology"/>
<reference evidence="6" key="1">
    <citation type="submission" date="2022-04" db="EMBL/GenBank/DDBJ databases">
        <title>Corynebacterium kalidii LD5P10.</title>
        <authorList>
            <person name="Sun J.Q."/>
        </authorList>
    </citation>
    <scope>NUCLEOTIDE SEQUENCE</scope>
    <source>
        <strain evidence="6">LD5P10</strain>
    </source>
</reference>
<dbReference type="Pfam" id="PF03990">
    <property type="entry name" value="DUF348"/>
    <property type="match status" value="3"/>
</dbReference>
<dbReference type="Pfam" id="PF06737">
    <property type="entry name" value="Transglycosylas"/>
    <property type="match status" value="1"/>
</dbReference>
<evidence type="ECO:0000256" key="2">
    <source>
        <dbReference type="ARBA" id="ARBA00022729"/>
    </source>
</evidence>
<sequence>MSPKKKSTLHRINSTSSVPLRAATGGMLAVLVVGGTVVATNHKDVTLDVNGEIIQASALSGDVRGLLEDNNIDVDDRAMVTPGLDESVENNGTVTVRSARQVALTVDGQPKSVDTTSLTVADLLSELGYEGNAAALSEGGGAQIPVEGMELNITTPRDFTLNDGTPGEEPARLSLAAATVGEALEMRGTPLGKDDVVTPAADTPLTPGTHVEVHRVSTDEVTEERPFDPPVTVKEDPEKPEGEEEVLEEGSAGREKVTFRITTTNGEETDREVVKRTELEPATERVVVRGTKRTSSAAAVPGGTVWDELVQCEATGDWSANTGNGFSGGLQFTPSTWAAYGGTEYAPEAHMASREEQIAVAEKVQAAQGWGAWPACTSKMGLR</sequence>
<dbReference type="EMBL" id="JALIEA010000011">
    <property type="protein sequence ID" value="MCJ7858106.1"/>
    <property type="molecule type" value="Genomic_DNA"/>
</dbReference>
<evidence type="ECO:0000256" key="3">
    <source>
        <dbReference type="ARBA" id="ARBA00022801"/>
    </source>
</evidence>
<feature type="domain" description="G5" evidence="5">
    <location>
        <begin position="213"/>
        <end position="293"/>
    </location>
</feature>
<dbReference type="InterPro" id="IPR010618">
    <property type="entry name" value="RPF"/>
</dbReference>